<name>A0ABQ7CYG8_BRACR</name>
<dbReference type="SMART" id="SM00579">
    <property type="entry name" value="FBD"/>
    <property type="match status" value="1"/>
</dbReference>
<comment type="caution">
    <text evidence="3">The sequence shown here is derived from an EMBL/GenBank/DDBJ whole genome shotgun (WGS) entry which is preliminary data.</text>
</comment>
<dbReference type="PANTHER" id="PTHR31900:SF33">
    <property type="entry name" value="PROTEIN WITH RNI-LIKE_FBD-LIKE DOMAIN"/>
    <property type="match status" value="1"/>
</dbReference>
<sequence>MSNPDFVVSLPCLKNMHLEKFMYSGEDPSFMEKLISGCPVLEDLTVFSNDNSDHGPLDKVKEQSQAHTVTTKAQPNPPLSSSVKQKAVKVQSSCSSTTRPPNGITVGNRFECLGTQPVMSYDDNVLVLRVTSKSLKRFRVWSDRWSRSNSREFALEIDASGLKYMKLGDQQSKRIVVKNLRSLFMIDIDSIFNGGSNTNLEMKKDTIRDFGISRVRHMIVSQLTLEQCIMYLDNLNVEKQEGVIVPRCLLSTLECVEIREFTGEETRTKKKIMKQKKEPLMNVARYILENSLVLKKLILILSPVTNQISDIAKELLTIRKGSSRCNIFMGLLHSEFDTPFLQLIC</sequence>
<feature type="domain" description="FBD" evidence="2">
    <location>
        <begin position="247"/>
        <end position="330"/>
    </location>
</feature>
<feature type="compositionally biased region" description="Basic and acidic residues" evidence="1">
    <location>
        <begin position="52"/>
        <end position="64"/>
    </location>
</feature>
<dbReference type="Pfam" id="PF08387">
    <property type="entry name" value="FBD"/>
    <property type="match status" value="1"/>
</dbReference>
<feature type="compositionally biased region" description="Polar residues" evidence="1">
    <location>
        <begin position="65"/>
        <end position="100"/>
    </location>
</feature>
<evidence type="ECO:0000256" key="1">
    <source>
        <dbReference type="SAM" id="MobiDB-lite"/>
    </source>
</evidence>
<organism evidence="3 4">
    <name type="scientific">Brassica cretica</name>
    <name type="common">Mustard</name>
    <dbReference type="NCBI Taxonomy" id="69181"/>
    <lineage>
        <taxon>Eukaryota</taxon>
        <taxon>Viridiplantae</taxon>
        <taxon>Streptophyta</taxon>
        <taxon>Embryophyta</taxon>
        <taxon>Tracheophyta</taxon>
        <taxon>Spermatophyta</taxon>
        <taxon>Magnoliopsida</taxon>
        <taxon>eudicotyledons</taxon>
        <taxon>Gunneridae</taxon>
        <taxon>Pentapetalae</taxon>
        <taxon>rosids</taxon>
        <taxon>malvids</taxon>
        <taxon>Brassicales</taxon>
        <taxon>Brassicaceae</taxon>
        <taxon>Brassiceae</taxon>
        <taxon>Brassica</taxon>
    </lineage>
</organism>
<gene>
    <name evidence="3" type="ORF">DY000_02013686</name>
</gene>
<keyword evidence="4" id="KW-1185">Reference proteome</keyword>
<reference evidence="3 4" key="1">
    <citation type="journal article" date="2020" name="BMC Genomics">
        <title>Intraspecific diversification of the crop wild relative Brassica cretica Lam. using demographic model selection.</title>
        <authorList>
            <person name="Kioukis A."/>
            <person name="Michalopoulou V.A."/>
            <person name="Briers L."/>
            <person name="Pirintsos S."/>
            <person name="Studholme D.J."/>
            <person name="Pavlidis P."/>
            <person name="Sarris P.F."/>
        </authorList>
    </citation>
    <scope>NUCLEOTIDE SEQUENCE [LARGE SCALE GENOMIC DNA]</scope>
    <source>
        <strain evidence="4">cv. PFS-1207/04</strain>
    </source>
</reference>
<proteinExistence type="predicted"/>
<protein>
    <recommendedName>
        <fullName evidence="2">FBD domain-containing protein</fullName>
    </recommendedName>
</protein>
<evidence type="ECO:0000259" key="2">
    <source>
        <dbReference type="SMART" id="SM00579"/>
    </source>
</evidence>
<feature type="region of interest" description="Disordered" evidence="1">
    <location>
        <begin position="52"/>
        <end position="101"/>
    </location>
</feature>
<dbReference type="Pfam" id="PF07723">
    <property type="entry name" value="LRR_2"/>
    <property type="match status" value="1"/>
</dbReference>
<dbReference type="InterPro" id="IPR050232">
    <property type="entry name" value="FBL13/AtMIF1-like"/>
</dbReference>
<dbReference type="EMBL" id="QGKV02000759">
    <property type="protein sequence ID" value="KAF3565178.1"/>
    <property type="molecule type" value="Genomic_DNA"/>
</dbReference>
<dbReference type="InterPro" id="IPR006566">
    <property type="entry name" value="FBD"/>
</dbReference>
<evidence type="ECO:0000313" key="4">
    <source>
        <dbReference type="Proteomes" id="UP000266723"/>
    </source>
</evidence>
<accession>A0ABQ7CYG8</accession>
<dbReference type="PANTHER" id="PTHR31900">
    <property type="entry name" value="F-BOX/RNI SUPERFAMILY PROTEIN-RELATED"/>
    <property type="match status" value="1"/>
</dbReference>
<evidence type="ECO:0000313" key="3">
    <source>
        <dbReference type="EMBL" id="KAF3565178.1"/>
    </source>
</evidence>
<dbReference type="InterPro" id="IPR013101">
    <property type="entry name" value="LRR_PRU1-like"/>
</dbReference>
<dbReference type="Proteomes" id="UP000266723">
    <property type="component" value="Unassembled WGS sequence"/>
</dbReference>